<protein>
    <recommendedName>
        <fullName evidence="3">MBD domain-containing protein</fullName>
    </recommendedName>
</protein>
<feature type="region of interest" description="Disordered" evidence="1">
    <location>
        <begin position="49"/>
        <end position="113"/>
    </location>
</feature>
<dbReference type="AlphaFoldDB" id="A0A7R9K648"/>
<proteinExistence type="predicted"/>
<name>A0A7R9K648_TIMGE</name>
<accession>A0A7R9K648</accession>
<dbReference type="EMBL" id="OE844593">
    <property type="protein sequence ID" value="CAD7605728.1"/>
    <property type="molecule type" value="Genomic_DNA"/>
</dbReference>
<dbReference type="InterPro" id="IPR016177">
    <property type="entry name" value="DNA-bd_dom_sf"/>
</dbReference>
<reference evidence="2" key="1">
    <citation type="submission" date="2020-11" db="EMBL/GenBank/DDBJ databases">
        <authorList>
            <person name="Tran Van P."/>
        </authorList>
    </citation>
    <scope>NUCLEOTIDE SEQUENCE</scope>
</reference>
<organism evidence="2">
    <name type="scientific">Timema genevievae</name>
    <name type="common">Walking stick</name>
    <dbReference type="NCBI Taxonomy" id="629358"/>
    <lineage>
        <taxon>Eukaryota</taxon>
        <taxon>Metazoa</taxon>
        <taxon>Ecdysozoa</taxon>
        <taxon>Arthropoda</taxon>
        <taxon>Hexapoda</taxon>
        <taxon>Insecta</taxon>
        <taxon>Pterygota</taxon>
        <taxon>Neoptera</taxon>
        <taxon>Polyneoptera</taxon>
        <taxon>Phasmatodea</taxon>
        <taxon>Timematodea</taxon>
        <taxon>Timematoidea</taxon>
        <taxon>Timematidae</taxon>
        <taxon>Timema</taxon>
    </lineage>
</organism>
<dbReference type="Gene3D" id="3.30.890.10">
    <property type="entry name" value="Methyl-cpg-binding Protein 2, Chain A"/>
    <property type="match status" value="1"/>
</dbReference>
<sequence length="183" mass="20653">MLDELPRVKQSPDGIKFRSKLELVNYLGDSWDLTEFNFRLGKTLHRAHKGKRKTLKSSIEKHRTGMEPLSSSAGMEESWPNVKKEKQAGEKLASVVDLTEEEPSSPSSAPSLKYTFDSERSLLKVNRDNVSMSESDQTSPVSHGVRLASRIRSLFDRVTSVIAAQKFQNLGVCEIVCEMREIR</sequence>
<dbReference type="GO" id="GO:0003677">
    <property type="term" value="F:DNA binding"/>
    <property type="evidence" value="ECO:0007669"/>
    <property type="project" value="InterPro"/>
</dbReference>
<evidence type="ECO:0000313" key="2">
    <source>
        <dbReference type="EMBL" id="CAD7605728.1"/>
    </source>
</evidence>
<dbReference type="SUPFAM" id="SSF54171">
    <property type="entry name" value="DNA-binding domain"/>
    <property type="match status" value="1"/>
</dbReference>
<evidence type="ECO:0008006" key="3">
    <source>
        <dbReference type="Google" id="ProtNLM"/>
    </source>
</evidence>
<evidence type="ECO:0000256" key="1">
    <source>
        <dbReference type="SAM" id="MobiDB-lite"/>
    </source>
</evidence>
<gene>
    <name evidence="2" type="ORF">TGEB3V08_LOCUS9602</name>
</gene>